<dbReference type="RefSeq" id="WP_068667838.1">
    <property type="nucleotide sequence ID" value="NZ_LYPB01000080.1"/>
</dbReference>
<keyword evidence="3" id="KW-1185">Reference proteome</keyword>
<sequence>MISRRQFIKRLLATAFAVTGVGALLKQTLKGPETNAVIADASEGQIIPQVSPHPVSVDASTNRLLLSFFLLSDVHISDNGTSTITDKLHSALKDISHFKTPVDTIVFGGDVTDVGREVDYKLFRKVLDKYKLPPIYANMGNHDYYDIWISSKGDWSADTVPNGKTDAMSRERFMKFFGYKDKPYKDVWMNDVHLIIMSQETYVQEKPEVGEGAWYSDEQLAWLENTMKSHVDGKPAFVFIHQPLPAPDLDGKPPQLLRAKEFRAILAPYKNVFVLSGHTHRNFATENHYNTQNSFHWFNNASVGKTRSSDNPNCAQGMYVQIYNNEVVVRGREFSNQTWIESATYNVPIVHANQA</sequence>
<accession>A0A198A3P0</accession>
<reference evidence="2 3" key="1">
    <citation type="submission" date="2016-05" db="EMBL/GenBank/DDBJ databases">
        <title>Paenibacillus sp. 1ZS3-15 nov., isolated from the rhizosphere soil.</title>
        <authorList>
            <person name="Zhang X.X."/>
            <person name="Zhang J."/>
        </authorList>
    </citation>
    <scope>NUCLEOTIDE SEQUENCE [LARGE SCALE GENOMIC DNA]</scope>
    <source>
        <strain evidence="2 3">1ZS3-15</strain>
    </source>
</reference>
<organism evidence="2 3">
    <name type="scientific">Paenibacillus oryzisoli</name>
    <dbReference type="NCBI Taxonomy" id="1850517"/>
    <lineage>
        <taxon>Bacteria</taxon>
        <taxon>Bacillati</taxon>
        <taxon>Bacillota</taxon>
        <taxon>Bacilli</taxon>
        <taxon>Bacillales</taxon>
        <taxon>Paenibacillaceae</taxon>
        <taxon>Paenibacillus</taxon>
    </lineage>
</organism>
<dbReference type="SUPFAM" id="SSF56300">
    <property type="entry name" value="Metallo-dependent phosphatases"/>
    <property type="match status" value="1"/>
</dbReference>
<dbReference type="GO" id="GO:0016787">
    <property type="term" value="F:hydrolase activity"/>
    <property type="evidence" value="ECO:0007669"/>
    <property type="project" value="UniProtKB-KW"/>
</dbReference>
<protein>
    <submittedName>
        <fullName evidence="2">Phosphohydrolase</fullName>
    </submittedName>
</protein>
<dbReference type="InterPro" id="IPR004843">
    <property type="entry name" value="Calcineurin-like_PHP"/>
</dbReference>
<feature type="domain" description="Calcineurin-like phosphoesterase" evidence="1">
    <location>
        <begin position="68"/>
        <end position="281"/>
    </location>
</feature>
<evidence type="ECO:0000313" key="2">
    <source>
        <dbReference type="EMBL" id="OAS15770.1"/>
    </source>
</evidence>
<evidence type="ECO:0000259" key="1">
    <source>
        <dbReference type="Pfam" id="PF00149"/>
    </source>
</evidence>
<dbReference type="InterPro" id="IPR029052">
    <property type="entry name" value="Metallo-depent_PP-like"/>
</dbReference>
<dbReference type="Gene3D" id="3.60.21.10">
    <property type="match status" value="1"/>
</dbReference>
<dbReference type="EMBL" id="LYPB01000080">
    <property type="protein sequence ID" value="OAS15770.1"/>
    <property type="molecule type" value="Genomic_DNA"/>
</dbReference>
<keyword evidence="2" id="KW-0378">Hydrolase</keyword>
<proteinExistence type="predicted"/>
<name>A0A198A3P0_9BACL</name>
<gene>
    <name evidence="2" type="ORF">A8708_32785</name>
</gene>
<dbReference type="PANTHER" id="PTHR43143">
    <property type="entry name" value="METALLOPHOSPHOESTERASE, CALCINEURIN SUPERFAMILY"/>
    <property type="match status" value="1"/>
</dbReference>
<dbReference type="STRING" id="1850517.A8708_32785"/>
<dbReference type="Proteomes" id="UP000078454">
    <property type="component" value="Unassembled WGS sequence"/>
</dbReference>
<evidence type="ECO:0000313" key="3">
    <source>
        <dbReference type="Proteomes" id="UP000078454"/>
    </source>
</evidence>
<dbReference type="OrthoDB" id="1645838at2"/>
<dbReference type="PANTHER" id="PTHR43143:SF1">
    <property type="entry name" value="SERINE_THREONINE-PROTEIN PHOSPHATASE CPPED1"/>
    <property type="match status" value="1"/>
</dbReference>
<comment type="caution">
    <text evidence="2">The sequence shown here is derived from an EMBL/GenBank/DDBJ whole genome shotgun (WGS) entry which is preliminary data.</text>
</comment>
<dbReference type="InterPro" id="IPR051918">
    <property type="entry name" value="STPP_CPPED1"/>
</dbReference>
<dbReference type="AlphaFoldDB" id="A0A198A3P0"/>
<dbReference type="Pfam" id="PF00149">
    <property type="entry name" value="Metallophos"/>
    <property type="match status" value="1"/>
</dbReference>